<dbReference type="EC" id="3.1.6.14" evidence="6"/>
<gene>
    <name evidence="6" type="ORF">AHMF7616_00276</name>
</gene>
<reference evidence="6 7" key="1">
    <citation type="submission" date="2018-04" db="EMBL/GenBank/DDBJ databases">
        <title>Adhaeribacter sp. HMF7616 genome sequencing and assembly.</title>
        <authorList>
            <person name="Kang H."/>
            <person name="Kang J."/>
            <person name="Cha I."/>
            <person name="Kim H."/>
            <person name="Joh K."/>
        </authorList>
    </citation>
    <scope>NUCLEOTIDE SEQUENCE [LARGE SCALE GENOMIC DNA]</scope>
    <source>
        <strain evidence="6 7">HMF7616</strain>
    </source>
</reference>
<keyword evidence="7" id="KW-1185">Reference proteome</keyword>
<evidence type="ECO:0000313" key="7">
    <source>
        <dbReference type="Proteomes" id="UP000253919"/>
    </source>
</evidence>
<evidence type="ECO:0000259" key="5">
    <source>
        <dbReference type="Pfam" id="PF00884"/>
    </source>
</evidence>
<evidence type="ECO:0000256" key="1">
    <source>
        <dbReference type="ARBA" id="ARBA00008779"/>
    </source>
</evidence>
<dbReference type="RefSeq" id="WP_233507236.1">
    <property type="nucleotide sequence ID" value="NZ_QASA01000001.1"/>
</dbReference>
<dbReference type="InterPro" id="IPR024607">
    <property type="entry name" value="Sulfatase_CS"/>
</dbReference>
<dbReference type="AlphaFoldDB" id="A0A369QES1"/>
<proteinExistence type="inferred from homology"/>
<evidence type="ECO:0000256" key="4">
    <source>
        <dbReference type="ARBA" id="ARBA00022837"/>
    </source>
</evidence>
<dbReference type="InterPro" id="IPR050738">
    <property type="entry name" value="Sulfatase"/>
</dbReference>
<dbReference type="CDD" id="cd16145">
    <property type="entry name" value="ARS_like"/>
    <property type="match status" value="1"/>
</dbReference>
<evidence type="ECO:0000313" key="6">
    <source>
        <dbReference type="EMBL" id="RDC61696.1"/>
    </source>
</evidence>
<dbReference type="PANTHER" id="PTHR42693">
    <property type="entry name" value="ARYLSULFATASE FAMILY MEMBER"/>
    <property type="match status" value="1"/>
</dbReference>
<dbReference type="Gene3D" id="3.40.720.10">
    <property type="entry name" value="Alkaline Phosphatase, subunit A"/>
    <property type="match status" value="1"/>
</dbReference>
<name>A0A369QES1_9BACT</name>
<keyword evidence="3 6" id="KW-0378">Hydrolase</keyword>
<accession>A0A369QES1</accession>
<evidence type="ECO:0000256" key="2">
    <source>
        <dbReference type="ARBA" id="ARBA00022723"/>
    </source>
</evidence>
<dbReference type="GO" id="GO:0046872">
    <property type="term" value="F:metal ion binding"/>
    <property type="evidence" value="ECO:0007669"/>
    <property type="project" value="UniProtKB-KW"/>
</dbReference>
<sequence length="438" mass="48940">MLHFTKIKFFKNLWVGACLLAVIPLKARQQQQPNAAKPNVIYILADDLGYGELGCYGQQKIKTPHLDKLAQEGTRFTQHYTGTPVCAPARYNLLTGHHAGKSYIRGNYGLPGYEENKNENGQFPIPENTPTIATLFKKAGYATAAIGKWGLGNYNSTGDPLKHGFDLFYGYYDQRHAHNYYTTHLWKNGQPNKLNNPVINVHPELNKEAALSPEAVAAYQGKEYAIDKMTTTAVEFIQDNKNKPFFLYLPLTLPHAALQVPSADVPFYANLFQEKPQVNWQGGYVPTLYPLATYAAMISYLDKQVGIMEEQLKQLGLEQNTIVMFSSDNGPASSVGVDNTFFNSAGSLRGRKQDVYEGGIREPFLAKWPGKIPAGKVTDHVSATYDMLATFADLLNLKAPENDGISLLPTLLGNSKTQKQHEFLYWEYPEKGGNWRCE</sequence>
<dbReference type="Proteomes" id="UP000253919">
    <property type="component" value="Unassembled WGS sequence"/>
</dbReference>
<protein>
    <submittedName>
        <fullName evidence="6">N-acetylglucosamine-6-sulfatase</fullName>
        <ecNumber evidence="6">3.1.6.14</ecNumber>
    </submittedName>
</protein>
<dbReference type="InterPro" id="IPR017850">
    <property type="entry name" value="Alkaline_phosphatase_core_sf"/>
</dbReference>
<dbReference type="GO" id="GO:0008449">
    <property type="term" value="F:N-acetylglucosamine-6-sulfatase activity"/>
    <property type="evidence" value="ECO:0007669"/>
    <property type="project" value="UniProtKB-EC"/>
</dbReference>
<dbReference type="GO" id="GO:0004065">
    <property type="term" value="F:arylsulfatase activity"/>
    <property type="evidence" value="ECO:0007669"/>
    <property type="project" value="TreeGrafter"/>
</dbReference>
<evidence type="ECO:0000256" key="3">
    <source>
        <dbReference type="ARBA" id="ARBA00022801"/>
    </source>
</evidence>
<comment type="caution">
    <text evidence="6">The sequence shown here is derived from an EMBL/GenBank/DDBJ whole genome shotgun (WGS) entry which is preliminary data.</text>
</comment>
<dbReference type="EMBL" id="QASA01000001">
    <property type="protein sequence ID" value="RDC61696.1"/>
    <property type="molecule type" value="Genomic_DNA"/>
</dbReference>
<dbReference type="InterPro" id="IPR000917">
    <property type="entry name" value="Sulfatase_N"/>
</dbReference>
<feature type="domain" description="Sulfatase N-terminal" evidence="5">
    <location>
        <begin position="38"/>
        <end position="396"/>
    </location>
</feature>
<comment type="similarity">
    <text evidence="1">Belongs to the sulfatase family.</text>
</comment>
<keyword evidence="2" id="KW-0479">Metal-binding</keyword>
<dbReference type="PANTHER" id="PTHR42693:SF53">
    <property type="entry name" value="ENDO-4-O-SULFATASE"/>
    <property type="match status" value="1"/>
</dbReference>
<dbReference type="Pfam" id="PF00884">
    <property type="entry name" value="Sulfatase"/>
    <property type="match status" value="1"/>
</dbReference>
<keyword evidence="4" id="KW-0106">Calcium</keyword>
<organism evidence="6 7">
    <name type="scientific">Adhaeribacter pallidiroseus</name>
    <dbReference type="NCBI Taxonomy" id="2072847"/>
    <lineage>
        <taxon>Bacteria</taxon>
        <taxon>Pseudomonadati</taxon>
        <taxon>Bacteroidota</taxon>
        <taxon>Cytophagia</taxon>
        <taxon>Cytophagales</taxon>
        <taxon>Hymenobacteraceae</taxon>
        <taxon>Adhaeribacter</taxon>
    </lineage>
</organism>
<dbReference type="PROSITE" id="PS00523">
    <property type="entry name" value="SULFATASE_1"/>
    <property type="match status" value="1"/>
</dbReference>
<dbReference type="SUPFAM" id="SSF53649">
    <property type="entry name" value="Alkaline phosphatase-like"/>
    <property type="match status" value="1"/>
</dbReference>